<comment type="catalytic activity">
    <reaction evidence="10 12">
        <text>O-phospho-L-threonyl-[protein] + H2O = L-threonyl-[protein] + phosphate</text>
        <dbReference type="Rhea" id="RHEA:47004"/>
        <dbReference type="Rhea" id="RHEA-COMP:11060"/>
        <dbReference type="Rhea" id="RHEA-COMP:11605"/>
        <dbReference type="ChEBI" id="CHEBI:15377"/>
        <dbReference type="ChEBI" id="CHEBI:30013"/>
        <dbReference type="ChEBI" id="CHEBI:43474"/>
        <dbReference type="ChEBI" id="CHEBI:61977"/>
        <dbReference type="EC" id="3.1.3.16"/>
    </reaction>
</comment>
<organism evidence="15 16">
    <name type="scientific">Pneumocystis jirovecii (strain RU7)</name>
    <name type="common">Human pneumocystis pneumonia agent</name>
    <dbReference type="NCBI Taxonomy" id="1408657"/>
    <lineage>
        <taxon>Eukaryota</taxon>
        <taxon>Fungi</taxon>
        <taxon>Dikarya</taxon>
        <taxon>Ascomycota</taxon>
        <taxon>Taphrinomycotina</taxon>
        <taxon>Pneumocystomycetes</taxon>
        <taxon>Pneumocystaceae</taxon>
        <taxon>Pneumocystis</taxon>
    </lineage>
</organism>
<evidence type="ECO:0000256" key="6">
    <source>
        <dbReference type="ARBA" id="ARBA00022833"/>
    </source>
</evidence>
<evidence type="ECO:0000256" key="8">
    <source>
        <dbReference type="ARBA" id="ARBA00023242"/>
    </source>
</evidence>
<dbReference type="Proteomes" id="UP000053447">
    <property type="component" value="Unassembled WGS sequence"/>
</dbReference>
<name>A0A0W4ZMT1_PNEJ7</name>
<comment type="catalytic activity">
    <reaction evidence="9 12">
        <text>O-phospho-L-seryl-[protein] + H2O = L-seryl-[protein] + phosphate</text>
        <dbReference type="Rhea" id="RHEA:20629"/>
        <dbReference type="Rhea" id="RHEA-COMP:9863"/>
        <dbReference type="Rhea" id="RHEA-COMP:11604"/>
        <dbReference type="ChEBI" id="CHEBI:15377"/>
        <dbReference type="ChEBI" id="CHEBI:29999"/>
        <dbReference type="ChEBI" id="CHEBI:43474"/>
        <dbReference type="ChEBI" id="CHEBI:83421"/>
        <dbReference type="EC" id="3.1.3.16"/>
    </reaction>
</comment>
<dbReference type="AlphaFoldDB" id="A0A0W4ZMT1"/>
<dbReference type="InterPro" id="IPR039693">
    <property type="entry name" value="Rtr1/RPAP2"/>
</dbReference>
<dbReference type="eggNOG" id="KOG4780">
    <property type="taxonomic scope" value="Eukaryota"/>
</dbReference>
<evidence type="ECO:0000256" key="2">
    <source>
        <dbReference type="ARBA" id="ARBA00005676"/>
    </source>
</evidence>
<evidence type="ECO:0000256" key="13">
    <source>
        <dbReference type="SAM" id="SignalP"/>
    </source>
</evidence>
<keyword evidence="5 12" id="KW-0378">Hydrolase</keyword>
<feature type="chain" id="PRO_5006933855" description="RNA polymerase II subunit B1 CTD phosphatase RPAP2 homolog" evidence="13">
    <location>
        <begin position="17"/>
        <end position="216"/>
    </location>
</feature>
<dbReference type="GO" id="GO:0008420">
    <property type="term" value="F:RNA polymerase II CTD heptapeptide repeat phosphatase activity"/>
    <property type="evidence" value="ECO:0007669"/>
    <property type="project" value="UniProtKB-UniRule"/>
</dbReference>
<evidence type="ECO:0000256" key="11">
    <source>
        <dbReference type="PROSITE-ProRule" id="PRU00812"/>
    </source>
</evidence>
<dbReference type="InterPro" id="IPR007308">
    <property type="entry name" value="Rtr1/RPAP2_dom"/>
</dbReference>
<protein>
    <recommendedName>
        <fullName evidence="12">RNA polymerase II subunit B1 CTD phosphatase RPAP2 homolog</fullName>
        <ecNumber evidence="12">3.1.3.16</ecNumber>
    </recommendedName>
</protein>
<dbReference type="PANTHER" id="PTHR14732:SF0">
    <property type="entry name" value="RNA POLYMERASE II SUBUNIT B1 CTD PHOSPHATASE RPAP2-RELATED"/>
    <property type="match status" value="1"/>
</dbReference>
<keyword evidence="6 12" id="KW-0862">Zinc</keyword>
<dbReference type="EC" id="3.1.3.16" evidence="12"/>
<feature type="signal peptide" evidence="13">
    <location>
        <begin position="1"/>
        <end position="16"/>
    </location>
</feature>
<dbReference type="EMBL" id="LFWA01000009">
    <property type="protein sequence ID" value="KTW29638.1"/>
    <property type="molecule type" value="Genomic_DNA"/>
</dbReference>
<dbReference type="STRING" id="1408657.A0A0W4ZMT1"/>
<dbReference type="Gene3D" id="1.25.40.820">
    <property type="match status" value="1"/>
</dbReference>
<dbReference type="OrthoDB" id="2590500at2759"/>
<dbReference type="RefSeq" id="XP_018229469.1">
    <property type="nucleotide sequence ID" value="XM_018374517.1"/>
</dbReference>
<sequence length="216" mass="24503">MSELQAILLLLNPVDSATLCAVGSKLRPQDYENVLLERNLKKLCGYPLCHNPPRKQKQPYRILYSKCKIYDQRNLLRFCSVNCFKKSAFFAAQLNPEPLWLRNAEAVLDIRLLDDQIGGFTSTCDVKLHKDITDPSLNIISSNLNTNGLFATKHSNLRILHRTSQLNPCTSSLNTSLPIIERLPPTMKSNVVERFPNAKDYEHIEGFAPRVGKLPK</sequence>
<comment type="similarity">
    <text evidence="2 11 12">Belongs to the RPAP2 family.</text>
</comment>
<evidence type="ECO:0000256" key="4">
    <source>
        <dbReference type="ARBA" id="ARBA00022771"/>
    </source>
</evidence>
<dbReference type="PANTHER" id="PTHR14732">
    <property type="entry name" value="RNA POLYMERASE II SUBUNIT B1 CTD PHOSPHATASE RPAP2-RELATED"/>
    <property type="match status" value="1"/>
</dbReference>
<dbReference type="GO" id="GO:0005634">
    <property type="term" value="C:nucleus"/>
    <property type="evidence" value="ECO:0007669"/>
    <property type="project" value="UniProtKB-SubCell"/>
</dbReference>
<keyword evidence="4 12" id="KW-0863">Zinc-finger</keyword>
<dbReference type="GO" id="GO:0008270">
    <property type="term" value="F:zinc ion binding"/>
    <property type="evidence" value="ECO:0007669"/>
    <property type="project" value="UniProtKB-KW"/>
</dbReference>
<evidence type="ECO:0000256" key="5">
    <source>
        <dbReference type="ARBA" id="ARBA00022801"/>
    </source>
</evidence>
<evidence type="ECO:0000256" key="3">
    <source>
        <dbReference type="ARBA" id="ARBA00022723"/>
    </source>
</evidence>
<evidence type="ECO:0000313" key="15">
    <source>
        <dbReference type="EMBL" id="KTW29638.1"/>
    </source>
</evidence>
<dbReference type="PROSITE" id="PS51479">
    <property type="entry name" value="ZF_RTR1"/>
    <property type="match status" value="1"/>
</dbReference>
<dbReference type="GeneID" id="28940772"/>
<dbReference type="VEuPathDB" id="FungiDB:T551_02254"/>
<reference evidence="16" key="1">
    <citation type="journal article" date="2016" name="Nat. Commun.">
        <title>Genome analysis of three Pneumocystis species reveals adaptation mechanisms to life exclusively in mammalian hosts.</title>
        <authorList>
            <person name="Ma L."/>
            <person name="Chen Z."/>
            <person name="Huang D.W."/>
            <person name="Kutty G."/>
            <person name="Ishihara M."/>
            <person name="Wang H."/>
            <person name="Abouelleil A."/>
            <person name="Bishop L."/>
            <person name="Davey E."/>
            <person name="Deng R."/>
            <person name="Deng X."/>
            <person name="Fan L."/>
            <person name="Fantoni G."/>
            <person name="Fitzgerald M."/>
            <person name="Gogineni E."/>
            <person name="Goldberg J.M."/>
            <person name="Handley G."/>
            <person name="Hu X."/>
            <person name="Huber C."/>
            <person name="Jiao X."/>
            <person name="Jones K."/>
            <person name="Levin J.Z."/>
            <person name="Liu Y."/>
            <person name="Macdonald P."/>
            <person name="Melnikov A."/>
            <person name="Raley C."/>
            <person name="Sassi M."/>
            <person name="Sherman B.T."/>
            <person name="Song X."/>
            <person name="Sykes S."/>
            <person name="Tran B."/>
            <person name="Walsh L."/>
            <person name="Xia Y."/>
            <person name="Yang J."/>
            <person name="Young S."/>
            <person name="Zeng Q."/>
            <person name="Zheng X."/>
            <person name="Stephens R."/>
            <person name="Nusbaum C."/>
            <person name="Birren B.W."/>
            <person name="Azadi P."/>
            <person name="Lempicki R.A."/>
            <person name="Cuomo C.A."/>
            <person name="Kovacs J.A."/>
        </authorList>
    </citation>
    <scope>NUCLEOTIDE SEQUENCE [LARGE SCALE GENOMIC DNA]</scope>
    <source>
        <strain evidence="16">RU7</strain>
    </source>
</reference>
<evidence type="ECO:0000256" key="12">
    <source>
        <dbReference type="RuleBase" id="RU367080"/>
    </source>
</evidence>
<dbReference type="GO" id="GO:0043175">
    <property type="term" value="F:RNA polymerase core enzyme binding"/>
    <property type="evidence" value="ECO:0007669"/>
    <property type="project" value="UniProtKB-UniRule"/>
</dbReference>
<comment type="subcellular location">
    <subcellularLocation>
        <location evidence="1 12">Nucleus</location>
    </subcellularLocation>
</comment>
<keyword evidence="7 12" id="KW-0904">Protein phosphatase</keyword>
<accession>A0A0W4ZMT1</accession>
<evidence type="ECO:0000256" key="9">
    <source>
        <dbReference type="ARBA" id="ARBA00047761"/>
    </source>
</evidence>
<keyword evidence="16" id="KW-1185">Reference proteome</keyword>
<gene>
    <name evidence="15" type="ORF">T551_02254</name>
</gene>
<evidence type="ECO:0000313" key="16">
    <source>
        <dbReference type="Proteomes" id="UP000053447"/>
    </source>
</evidence>
<keyword evidence="8 12" id="KW-0539">Nucleus</keyword>
<dbReference type="GO" id="GO:0005737">
    <property type="term" value="C:cytoplasm"/>
    <property type="evidence" value="ECO:0007669"/>
    <property type="project" value="TreeGrafter"/>
</dbReference>
<evidence type="ECO:0000256" key="7">
    <source>
        <dbReference type="ARBA" id="ARBA00022912"/>
    </source>
</evidence>
<comment type="function">
    <text evidence="12">Putative RNA polymerase II subunit B1 C-terminal domain (CTD) phosphatase involved in RNA polymerase II transcription regulation.</text>
</comment>
<evidence type="ECO:0000259" key="14">
    <source>
        <dbReference type="PROSITE" id="PS51479"/>
    </source>
</evidence>
<dbReference type="Pfam" id="PF04181">
    <property type="entry name" value="RPAP2_Rtr1"/>
    <property type="match status" value="1"/>
</dbReference>
<evidence type="ECO:0000256" key="1">
    <source>
        <dbReference type="ARBA" id="ARBA00004123"/>
    </source>
</evidence>
<evidence type="ECO:0000256" key="10">
    <source>
        <dbReference type="ARBA" id="ARBA00048336"/>
    </source>
</evidence>
<comment type="caution">
    <text evidence="15">The sequence shown here is derived from an EMBL/GenBank/DDBJ whole genome shotgun (WGS) entry which is preliminary data.</text>
</comment>
<dbReference type="InterPro" id="IPR038534">
    <property type="entry name" value="Rtr1/RPAP2_sf"/>
</dbReference>
<keyword evidence="13" id="KW-0732">Signal</keyword>
<proteinExistence type="inferred from homology"/>
<feature type="domain" description="RTR1-type" evidence="14">
    <location>
        <begin position="21"/>
        <end position="103"/>
    </location>
</feature>
<keyword evidence="3 12" id="KW-0479">Metal-binding</keyword>